<dbReference type="Pfam" id="PF01894">
    <property type="entry name" value="YjbQ"/>
    <property type="match status" value="1"/>
</dbReference>
<sequence length="141" mass="15977">MWQQRIISLRPRERGFHLVTEEVLAALPELAQVRVGLLHLWLQHTSASLTVNENADPAVRRDFERFFNRLVPQGEAGYEHDYEGPDDLPAHFKGSLLGFQLQLPIQQGRLALGTWQGIYLGEHRDHGGARRVVATLHGEAI</sequence>
<dbReference type="PIRSF" id="PIRSF004681">
    <property type="entry name" value="UCP004681"/>
    <property type="match status" value="1"/>
</dbReference>
<name>A0A1G6IZM4_9GAMM</name>
<evidence type="ECO:0000313" key="3">
    <source>
        <dbReference type="Proteomes" id="UP000199467"/>
    </source>
</evidence>
<comment type="similarity">
    <text evidence="1">Belongs to the UPF0047 family.</text>
</comment>
<dbReference type="Gene3D" id="2.60.120.460">
    <property type="entry name" value="YjbQ-like"/>
    <property type="match status" value="1"/>
</dbReference>
<dbReference type="InterPro" id="IPR035917">
    <property type="entry name" value="YjbQ-like_sf"/>
</dbReference>
<dbReference type="SUPFAM" id="SSF111038">
    <property type="entry name" value="YjbQ-like"/>
    <property type="match status" value="1"/>
</dbReference>
<dbReference type="GeneID" id="83639498"/>
<dbReference type="RefSeq" id="WP_017678297.1">
    <property type="nucleotide sequence ID" value="NZ_FMZQ01000001.1"/>
</dbReference>
<dbReference type="Proteomes" id="UP000199467">
    <property type="component" value="Unassembled WGS sequence"/>
</dbReference>
<dbReference type="NCBIfam" id="TIGR00149">
    <property type="entry name" value="TIGR00149_YjbQ"/>
    <property type="match status" value="1"/>
</dbReference>
<organism evidence="2 3">
    <name type="scientific">Ectopseudomonas chengduensis</name>
    <dbReference type="NCBI Taxonomy" id="489632"/>
    <lineage>
        <taxon>Bacteria</taxon>
        <taxon>Pseudomonadati</taxon>
        <taxon>Pseudomonadota</taxon>
        <taxon>Gammaproteobacteria</taxon>
        <taxon>Pseudomonadales</taxon>
        <taxon>Pseudomonadaceae</taxon>
        <taxon>Ectopseudomonas</taxon>
    </lineage>
</organism>
<gene>
    <name evidence="2" type="ORF">SAMN05216576_101485</name>
</gene>
<evidence type="ECO:0000313" key="2">
    <source>
        <dbReference type="EMBL" id="SDC11939.1"/>
    </source>
</evidence>
<dbReference type="PANTHER" id="PTHR30615">
    <property type="entry name" value="UNCHARACTERIZED PROTEIN YJBQ-RELATED"/>
    <property type="match status" value="1"/>
</dbReference>
<proteinExistence type="inferred from homology"/>
<evidence type="ECO:0000256" key="1">
    <source>
        <dbReference type="ARBA" id="ARBA00005534"/>
    </source>
</evidence>
<reference evidence="3" key="1">
    <citation type="submission" date="2016-10" db="EMBL/GenBank/DDBJ databases">
        <authorList>
            <person name="Varghese N."/>
            <person name="Submissions S."/>
        </authorList>
    </citation>
    <scope>NUCLEOTIDE SEQUENCE [LARGE SCALE GENOMIC DNA]</scope>
    <source>
        <strain evidence="3">DSM 26382</strain>
    </source>
</reference>
<protein>
    <submittedName>
        <fullName evidence="2">Secondary thiamine-phosphate synthase enzyme</fullName>
    </submittedName>
</protein>
<dbReference type="InterPro" id="IPR001602">
    <property type="entry name" value="UPF0047_YjbQ-like"/>
</dbReference>
<dbReference type="PANTHER" id="PTHR30615:SF8">
    <property type="entry name" value="UPF0047 PROTEIN C4A8.02C"/>
    <property type="match status" value="1"/>
</dbReference>
<keyword evidence="3" id="KW-1185">Reference proteome</keyword>
<dbReference type="EMBL" id="FMZQ01000001">
    <property type="protein sequence ID" value="SDC11939.1"/>
    <property type="molecule type" value="Genomic_DNA"/>
</dbReference>
<accession>A0A1G6IZM4</accession>
<dbReference type="AlphaFoldDB" id="A0A1G6IZM4"/>